<dbReference type="PaxDb" id="55529-EKX32782"/>
<reference evidence="4" key="3">
    <citation type="submission" date="2016-03" db="UniProtKB">
        <authorList>
            <consortium name="EnsemblProtists"/>
        </authorList>
    </citation>
    <scope>IDENTIFICATION</scope>
</reference>
<feature type="transmembrane region" description="Helical" evidence="2">
    <location>
        <begin position="199"/>
        <end position="225"/>
    </location>
</feature>
<feature type="transmembrane region" description="Helical" evidence="2">
    <location>
        <begin position="145"/>
        <end position="163"/>
    </location>
</feature>
<reference evidence="3 5" key="1">
    <citation type="journal article" date="2012" name="Nature">
        <title>Algal genomes reveal evolutionary mosaicism and the fate of nucleomorphs.</title>
        <authorList>
            <consortium name="DOE Joint Genome Institute"/>
            <person name="Curtis B.A."/>
            <person name="Tanifuji G."/>
            <person name="Burki F."/>
            <person name="Gruber A."/>
            <person name="Irimia M."/>
            <person name="Maruyama S."/>
            <person name="Arias M.C."/>
            <person name="Ball S.G."/>
            <person name="Gile G.H."/>
            <person name="Hirakawa Y."/>
            <person name="Hopkins J.F."/>
            <person name="Kuo A."/>
            <person name="Rensing S.A."/>
            <person name="Schmutz J."/>
            <person name="Symeonidi A."/>
            <person name="Elias M."/>
            <person name="Eveleigh R.J."/>
            <person name="Herman E.K."/>
            <person name="Klute M.J."/>
            <person name="Nakayama T."/>
            <person name="Obornik M."/>
            <person name="Reyes-Prieto A."/>
            <person name="Armbrust E.V."/>
            <person name="Aves S.J."/>
            <person name="Beiko R.G."/>
            <person name="Coutinho P."/>
            <person name="Dacks J.B."/>
            <person name="Durnford D.G."/>
            <person name="Fast N.M."/>
            <person name="Green B.R."/>
            <person name="Grisdale C.J."/>
            <person name="Hempel F."/>
            <person name="Henrissat B."/>
            <person name="Hoppner M.P."/>
            <person name="Ishida K."/>
            <person name="Kim E."/>
            <person name="Koreny L."/>
            <person name="Kroth P.G."/>
            <person name="Liu Y."/>
            <person name="Malik S.B."/>
            <person name="Maier U.G."/>
            <person name="McRose D."/>
            <person name="Mock T."/>
            <person name="Neilson J.A."/>
            <person name="Onodera N.T."/>
            <person name="Poole A.M."/>
            <person name="Pritham E.J."/>
            <person name="Richards T.A."/>
            <person name="Rocap G."/>
            <person name="Roy S.W."/>
            <person name="Sarai C."/>
            <person name="Schaack S."/>
            <person name="Shirato S."/>
            <person name="Slamovits C.H."/>
            <person name="Spencer D.F."/>
            <person name="Suzuki S."/>
            <person name="Worden A.Z."/>
            <person name="Zauner S."/>
            <person name="Barry K."/>
            <person name="Bell C."/>
            <person name="Bharti A.K."/>
            <person name="Crow J.A."/>
            <person name="Grimwood J."/>
            <person name="Kramer R."/>
            <person name="Lindquist E."/>
            <person name="Lucas S."/>
            <person name="Salamov A."/>
            <person name="McFadden G.I."/>
            <person name="Lane C.E."/>
            <person name="Keeling P.J."/>
            <person name="Gray M.W."/>
            <person name="Grigoriev I.V."/>
            <person name="Archibald J.M."/>
        </authorList>
    </citation>
    <scope>NUCLEOTIDE SEQUENCE</scope>
    <source>
        <strain evidence="3 5">CCMP2712</strain>
    </source>
</reference>
<dbReference type="InterPro" id="IPR021280">
    <property type="entry name" value="TMEM260-like"/>
</dbReference>
<keyword evidence="5" id="KW-1185">Reference proteome</keyword>
<evidence type="ECO:0008006" key="6">
    <source>
        <dbReference type="Google" id="ProtNLM"/>
    </source>
</evidence>
<reference evidence="5" key="2">
    <citation type="submission" date="2012-11" db="EMBL/GenBank/DDBJ databases">
        <authorList>
            <person name="Kuo A."/>
            <person name="Curtis B.A."/>
            <person name="Tanifuji G."/>
            <person name="Burki F."/>
            <person name="Gruber A."/>
            <person name="Irimia M."/>
            <person name="Maruyama S."/>
            <person name="Arias M.C."/>
            <person name="Ball S.G."/>
            <person name="Gile G.H."/>
            <person name="Hirakawa Y."/>
            <person name="Hopkins J.F."/>
            <person name="Rensing S.A."/>
            <person name="Schmutz J."/>
            <person name="Symeonidi A."/>
            <person name="Elias M."/>
            <person name="Eveleigh R.J."/>
            <person name="Herman E.K."/>
            <person name="Klute M.J."/>
            <person name="Nakayama T."/>
            <person name="Obornik M."/>
            <person name="Reyes-Prieto A."/>
            <person name="Armbrust E.V."/>
            <person name="Aves S.J."/>
            <person name="Beiko R.G."/>
            <person name="Coutinho P."/>
            <person name="Dacks J.B."/>
            <person name="Durnford D.G."/>
            <person name="Fast N.M."/>
            <person name="Green B.R."/>
            <person name="Grisdale C."/>
            <person name="Hempe F."/>
            <person name="Henrissat B."/>
            <person name="Hoppner M.P."/>
            <person name="Ishida K.-I."/>
            <person name="Kim E."/>
            <person name="Koreny L."/>
            <person name="Kroth P.G."/>
            <person name="Liu Y."/>
            <person name="Malik S.-B."/>
            <person name="Maier U.G."/>
            <person name="McRose D."/>
            <person name="Mock T."/>
            <person name="Neilson J.A."/>
            <person name="Onodera N.T."/>
            <person name="Poole A.M."/>
            <person name="Pritham E.J."/>
            <person name="Richards T.A."/>
            <person name="Rocap G."/>
            <person name="Roy S.W."/>
            <person name="Sarai C."/>
            <person name="Schaack S."/>
            <person name="Shirato S."/>
            <person name="Slamovits C.H."/>
            <person name="Spencer D.F."/>
            <person name="Suzuki S."/>
            <person name="Worden A.Z."/>
            <person name="Zauner S."/>
            <person name="Barry K."/>
            <person name="Bell C."/>
            <person name="Bharti A.K."/>
            <person name="Crow J.A."/>
            <person name="Grimwood J."/>
            <person name="Kramer R."/>
            <person name="Lindquist E."/>
            <person name="Lucas S."/>
            <person name="Salamov A."/>
            <person name="McFadden G.I."/>
            <person name="Lane C.E."/>
            <person name="Keeling P.J."/>
            <person name="Gray M.W."/>
            <person name="Grigoriev I.V."/>
            <person name="Archibald J.M."/>
        </authorList>
    </citation>
    <scope>NUCLEOTIDE SEQUENCE</scope>
    <source>
        <strain evidence="5">CCMP2712</strain>
    </source>
</reference>
<evidence type="ECO:0000313" key="5">
    <source>
        <dbReference type="Proteomes" id="UP000011087"/>
    </source>
</evidence>
<dbReference type="OMA" id="CEGHRRD"/>
<keyword evidence="2" id="KW-0472">Membrane</keyword>
<gene>
    <name evidence="3" type="ORF">GUITHDRAFT_148379</name>
</gene>
<dbReference type="RefSeq" id="XP_005819762.1">
    <property type="nucleotide sequence ID" value="XM_005819705.1"/>
</dbReference>
<dbReference type="AlphaFoldDB" id="L1I9N4"/>
<evidence type="ECO:0000313" key="3">
    <source>
        <dbReference type="EMBL" id="EKX32782.1"/>
    </source>
</evidence>
<organism evidence="3">
    <name type="scientific">Guillardia theta (strain CCMP2712)</name>
    <name type="common">Cryptophyte</name>
    <dbReference type="NCBI Taxonomy" id="905079"/>
    <lineage>
        <taxon>Eukaryota</taxon>
        <taxon>Cryptophyceae</taxon>
        <taxon>Pyrenomonadales</taxon>
        <taxon>Geminigeraceae</taxon>
        <taxon>Guillardia</taxon>
    </lineage>
</organism>
<proteinExistence type="predicted"/>
<dbReference type="Pfam" id="PF11028">
    <property type="entry name" value="TMEM260-like"/>
    <property type="match status" value="1"/>
</dbReference>
<keyword evidence="2" id="KW-0812">Transmembrane</keyword>
<dbReference type="PANTHER" id="PTHR16214:SF3">
    <property type="entry name" value="TRANSMEMBRANE PROTEIN 260"/>
    <property type="match status" value="1"/>
</dbReference>
<protein>
    <recommendedName>
        <fullName evidence="6">DUF2723 domain-containing protein</fullName>
    </recommendedName>
</protein>
<feature type="compositionally biased region" description="Basic and acidic residues" evidence="1">
    <location>
        <begin position="749"/>
        <end position="774"/>
    </location>
</feature>
<evidence type="ECO:0000313" key="4">
    <source>
        <dbReference type="EnsemblProtists" id="EKX32782"/>
    </source>
</evidence>
<accession>L1I9N4</accession>
<dbReference type="GeneID" id="17289517"/>
<dbReference type="eggNOG" id="ENOG502QSIA">
    <property type="taxonomic scope" value="Eukaryota"/>
</dbReference>
<feature type="transmembrane region" description="Helical" evidence="2">
    <location>
        <begin position="237"/>
        <end position="254"/>
    </location>
</feature>
<evidence type="ECO:0000256" key="2">
    <source>
        <dbReference type="SAM" id="Phobius"/>
    </source>
</evidence>
<feature type="transmembrane region" description="Helical" evidence="2">
    <location>
        <begin position="113"/>
        <end position="133"/>
    </location>
</feature>
<feature type="transmembrane region" description="Helical" evidence="2">
    <location>
        <begin position="347"/>
        <end position="368"/>
    </location>
</feature>
<dbReference type="OrthoDB" id="197432at2759"/>
<name>L1I9N4_GUITC</name>
<dbReference type="InterPro" id="IPR052724">
    <property type="entry name" value="GT117_domain-containing"/>
</dbReference>
<feature type="compositionally biased region" description="Basic and acidic residues" evidence="1">
    <location>
        <begin position="12"/>
        <end position="33"/>
    </location>
</feature>
<feature type="transmembrane region" description="Helical" evidence="2">
    <location>
        <begin position="169"/>
        <end position="187"/>
    </location>
</feature>
<dbReference type="HOGENOM" id="CLU_019631_1_0_1"/>
<feature type="region of interest" description="Disordered" evidence="1">
    <location>
        <begin position="735"/>
        <end position="790"/>
    </location>
</feature>
<dbReference type="EnsemblProtists" id="EKX32782">
    <property type="protein sequence ID" value="EKX32782"/>
    <property type="gene ID" value="GUITHDRAFT_148379"/>
</dbReference>
<dbReference type="Proteomes" id="UP000011087">
    <property type="component" value="Unassembled WGS sequence"/>
</dbReference>
<dbReference type="KEGG" id="gtt:GUITHDRAFT_148379"/>
<feature type="compositionally biased region" description="Acidic residues" evidence="1">
    <location>
        <begin position="775"/>
        <end position="790"/>
    </location>
</feature>
<sequence length="790" mass="89973">MADPGGEEEERGGDHRMGEKEEKAEEGGRGRGDYGEEAWQGRYDSNQDVAIACLLTLTFLTLYLSTLYPHVPGGDSGELIASAFQLGVGHPPGYPLFMVYEKIFSSLLHFGNVAWRMNVGMAVVGASSAGMLYMTAVHAWDSRPLAILASGLFALNPIVWNYSTHAEVFPLNNLLVCLLLYLTVRYMERREASVARWGAFVMGLGLTNQHTIIIYELPLMIGVILAGGGRILNPREIAVLSAMFLLGFSVYLYLPLATYSMPYVSWGDGTTWEGFKRHLLRVEYGSFRLSADEREPGRLREGVVFWMDNAFQQSPYGFPYFGVLGAAWEVLEFCRDRGSRKRKLRMLLLLTLTFYIIFFHSLANLPLYGRRDNVEIIKRFWMQTAIVEVLFMAAGFHRLLALAVPEVHRPALVVVHVGILLAFCRRHYERMDQSDNYIVSQFGKEVLALMPVSSLFLTMTDLVTNTLRYWQACHRHRLDVLVADQNLMSAEWFVKGQAKNYPGVAFPANIYWPSRPDGFNMREMVDVNFGKFRIFTFAGAKESSHEQAGYKLVPFGYAEEFVRPMNPDSLSPWQCNESMWAETVPSHLPPSPPYVNLSLTKYPEGTWEYKALEEYFIAVNRYGFFAFSLGSRFPRVAYYAAAYVYRQGARDLPRERCGCSLDQYSHFYRSLGSCYYQLITRGMGDVNEHKRLLGEAWGEYLRRIKEGFLGDPNQQELSKDVASYSAILDSPQFKHDPSATYTRVEVVGEEGRREEEREGREEEPAGVDQERMEDNEGLYFDDDDLPPGFH</sequence>
<feature type="compositionally biased region" description="Acidic residues" evidence="1">
    <location>
        <begin position="1"/>
        <end position="11"/>
    </location>
</feature>
<dbReference type="EMBL" id="JH993172">
    <property type="protein sequence ID" value="EKX32782.1"/>
    <property type="molecule type" value="Genomic_DNA"/>
</dbReference>
<feature type="transmembrane region" description="Helical" evidence="2">
    <location>
        <begin position="49"/>
        <end position="68"/>
    </location>
</feature>
<evidence type="ECO:0000256" key="1">
    <source>
        <dbReference type="SAM" id="MobiDB-lite"/>
    </source>
</evidence>
<keyword evidence="2" id="KW-1133">Transmembrane helix</keyword>
<dbReference type="PANTHER" id="PTHR16214">
    <property type="entry name" value="TRANSMEMBRANE PROTEIN 260"/>
    <property type="match status" value="1"/>
</dbReference>
<feature type="region of interest" description="Disordered" evidence="1">
    <location>
        <begin position="1"/>
        <end position="33"/>
    </location>
</feature>